<evidence type="ECO:0000256" key="4">
    <source>
        <dbReference type="SAM" id="MobiDB-lite"/>
    </source>
</evidence>
<dbReference type="InterPro" id="IPR046347">
    <property type="entry name" value="bZIP_sf"/>
</dbReference>
<dbReference type="PANTHER" id="PTHR23351:SF24">
    <property type="entry name" value="ACTIVATING TRANSCRIPTION FACTOR 3-RELATED"/>
    <property type="match status" value="1"/>
</dbReference>
<organism evidence="6 7">
    <name type="scientific">Pristionchus mayeri</name>
    <dbReference type="NCBI Taxonomy" id="1317129"/>
    <lineage>
        <taxon>Eukaryota</taxon>
        <taxon>Metazoa</taxon>
        <taxon>Ecdysozoa</taxon>
        <taxon>Nematoda</taxon>
        <taxon>Chromadorea</taxon>
        <taxon>Rhabditida</taxon>
        <taxon>Rhabditina</taxon>
        <taxon>Diplogasteromorpha</taxon>
        <taxon>Diplogasteroidea</taxon>
        <taxon>Neodiplogasteridae</taxon>
        <taxon>Pristionchus</taxon>
    </lineage>
</organism>
<feature type="compositionally biased region" description="Basic and acidic residues" evidence="4">
    <location>
        <begin position="97"/>
        <end position="109"/>
    </location>
</feature>
<dbReference type="CDD" id="cd14686">
    <property type="entry name" value="bZIP"/>
    <property type="match status" value="1"/>
</dbReference>
<dbReference type="SMART" id="SM00338">
    <property type="entry name" value="BRLZ"/>
    <property type="match status" value="1"/>
</dbReference>
<dbReference type="EMBL" id="BTRK01000002">
    <property type="protein sequence ID" value="GMR39008.1"/>
    <property type="molecule type" value="Genomic_DNA"/>
</dbReference>
<evidence type="ECO:0000256" key="1">
    <source>
        <dbReference type="ARBA" id="ARBA00023015"/>
    </source>
</evidence>
<dbReference type="Pfam" id="PF07716">
    <property type="entry name" value="bZIP_2"/>
    <property type="match status" value="1"/>
</dbReference>
<name>A0AAN4ZD64_9BILA</name>
<dbReference type="SUPFAM" id="SSF57959">
    <property type="entry name" value="Leucine zipper domain"/>
    <property type="match status" value="1"/>
</dbReference>
<dbReference type="Proteomes" id="UP001328107">
    <property type="component" value="Unassembled WGS sequence"/>
</dbReference>
<evidence type="ECO:0000313" key="7">
    <source>
        <dbReference type="Proteomes" id="UP001328107"/>
    </source>
</evidence>
<keyword evidence="2" id="KW-0238">DNA-binding</keyword>
<protein>
    <recommendedName>
        <fullName evidence="5">BZIP domain-containing protein</fullName>
    </recommendedName>
</protein>
<dbReference type="GO" id="GO:0000978">
    <property type="term" value="F:RNA polymerase II cis-regulatory region sequence-specific DNA binding"/>
    <property type="evidence" value="ECO:0007669"/>
    <property type="project" value="TreeGrafter"/>
</dbReference>
<comment type="caution">
    <text evidence="6">The sequence shown here is derived from an EMBL/GenBank/DDBJ whole genome shotgun (WGS) entry which is preliminary data.</text>
</comment>
<feature type="non-terminal residue" evidence="6">
    <location>
        <position position="1"/>
    </location>
</feature>
<dbReference type="Gene3D" id="1.20.5.170">
    <property type="match status" value="1"/>
</dbReference>
<dbReference type="PANTHER" id="PTHR23351">
    <property type="entry name" value="FOS TRANSCRIPTION FACTOR-RELATED"/>
    <property type="match status" value="1"/>
</dbReference>
<evidence type="ECO:0000259" key="5">
    <source>
        <dbReference type="PROSITE" id="PS50217"/>
    </source>
</evidence>
<dbReference type="PROSITE" id="PS50217">
    <property type="entry name" value="BZIP"/>
    <property type="match status" value="1"/>
</dbReference>
<feature type="domain" description="BZIP" evidence="5">
    <location>
        <begin position="75"/>
        <end position="128"/>
    </location>
</feature>
<dbReference type="GO" id="GO:0000981">
    <property type="term" value="F:DNA-binding transcription factor activity, RNA polymerase II-specific"/>
    <property type="evidence" value="ECO:0007669"/>
    <property type="project" value="TreeGrafter"/>
</dbReference>
<dbReference type="GO" id="GO:0005634">
    <property type="term" value="C:nucleus"/>
    <property type="evidence" value="ECO:0007669"/>
    <property type="project" value="TreeGrafter"/>
</dbReference>
<dbReference type="AlphaFoldDB" id="A0AAN4ZD64"/>
<accession>A0AAN4ZD64</accession>
<sequence>PWTQDTAMMHPYPYPPQYFPAVPGFFPATPTTSGIPNMMYPDTTVKSESEFGDTPPSSGSSNDTKKRKFKSPEEEKRFKTKRARNNVAAQKSRKTRKEREQKLMDENPKLKEEIRRLEQENAYLKQQLIIYQSGPAPFNNENVNPAYDPKAFQGVPFGANLMNTQ</sequence>
<keyword evidence="1" id="KW-0805">Transcription regulation</keyword>
<evidence type="ECO:0000256" key="3">
    <source>
        <dbReference type="ARBA" id="ARBA00023163"/>
    </source>
</evidence>
<evidence type="ECO:0000313" key="6">
    <source>
        <dbReference type="EMBL" id="GMR39008.1"/>
    </source>
</evidence>
<gene>
    <name evidence="6" type="ORF">PMAYCL1PPCAC_09203</name>
</gene>
<keyword evidence="7" id="KW-1185">Reference proteome</keyword>
<proteinExistence type="predicted"/>
<dbReference type="InterPro" id="IPR004827">
    <property type="entry name" value="bZIP"/>
</dbReference>
<keyword evidence="3" id="KW-0804">Transcription</keyword>
<reference evidence="7" key="1">
    <citation type="submission" date="2022-10" db="EMBL/GenBank/DDBJ databases">
        <title>Genome assembly of Pristionchus species.</title>
        <authorList>
            <person name="Yoshida K."/>
            <person name="Sommer R.J."/>
        </authorList>
    </citation>
    <scope>NUCLEOTIDE SEQUENCE [LARGE SCALE GENOMIC DNA]</scope>
    <source>
        <strain evidence="7">RS5460</strain>
    </source>
</reference>
<feature type="region of interest" description="Disordered" evidence="4">
    <location>
        <begin position="37"/>
        <end position="109"/>
    </location>
</feature>
<evidence type="ECO:0000256" key="2">
    <source>
        <dbReference type="ARBA" id="ARBA00023125"/>
    </source>
</evidence>
<dbReference type="InterPro" id="IPR000837">
    <property type="entry name" value="AP-1"/>
</dbReference>